<dbReference type="AlphaFoldDB" id="A0A8K0IQB9"/>
<evidence type="ECO:0000256" key="2">
    <source>
        <dbReference type="ARBA" id="ARBA00022679"/>
    </source>
</evidence>
<reference evidence="4" key="1">
    <citation type="journal article" date="2017" name="Gigascience">
        <title>The genome draft of coconut (Cocos nucifera).</title>
        <authorList>
            <person name="Xiao Y."/>
            <person name="Xu P."/>
            <person name="Fan H."/>
            <person name="Baudouin L."/>
            <person name="Xia W."/>
            <person name="Bocs S."/>
            <person name="Xu J."/>
            <person name="Li Q."/>
            <person name="Guo A."/>
            <person name="Zhou L."/>
            <person name="Li J."/>
            <person name="Wu Y."/>
            <person name="Ma Z."/>
            <person name="Armero A."/>
            <person name="Issali A.E."/>
            <person name="Liu N."/>
            <person name="Peng M."/>
            <person name="Yang Y."/>
        </authorList>
    </citation>
    <scope>NUCLEOTIDE SEQUENCE</scope>
    <source>
        <tissue evidence="4">Spear leaf of Hainan Tall coconut</tissue>
    </source>
</reference>
<dbReference type="Proteomes" id="UP000797356">
    <property type="component" value="Chromosome 11"/>
</dbReference>
<protein>
    <submittedName>
        <fullName evidence="4">Hydroxycinnamoyltransferase 1</fullName>
    </submittedName>
</protein>
<keyword evidence="3" id="KW-0012">Acyltransferase</keyword>
<dbReference type="OrthoDB" id="1862401at2759"/>
<proteinExistence type="inferred from homology"/>
<dbReference type="InterPro" id="IPR050317">
    <property type="entry name" value="Plant_Fungal_Acyltransferase"/>
</dbReference>
<organism evidence="4 5">
    <name type="scientific">Cocos nucifera</name>
    <name type="common">Coconut palm</name>
    <dbReference type="NCBI Taxonomy" id="13894"/>
    <lineage>
        <taxon>Eukaryota</taxon>
        <taxon>Viridiplantae</taxon>
        <taxon>Streptophyta</taxon>
        <taxon>Embryophyta</taxon>
        <taxon>Tracheophyta</taxon>
        <taxon>Spermatophyta</taxon>
        <taxon>Magnoliopsida</taxon>
        <taxon>Liliopsida</taxon>
        <taxon>Arecaceae</taxon>
        <taxon>Arecoideae</taxon>
        <taxon>Cocoseae</taxon>
        <taxon>Attaleinae</taxon>
        <taxon>Cocos</taxon>
    </lineage>
</organism>
<name>A0A8K0IQB9_COCNU</name>
<comment type="caution">
    <text evidence="4">The sequence shown here is derived from an EMBL/GenBank/DDBJ whole genome shotgun (WGS) entry which is preliminary data.</text>
</comment>
<dbReference type="Pfam" id="PF02458">
    <property type="entry name" value="Transferase"/>
    <property type="match status" value="1"/>
</dbReference>
<gene>
    <name evidence="4" type="ORF">COCNU_11G009970</name>
</gene>
<dbReference type="Gene3D" id="3.30.559.10">
    <property type="entry name" value="Chloramphenicol acetyltransferase-like domain"/>
    <property type="match status" value="2"/>
</dbReference>
<dbReference type="PANTHER" id="PTHR31642:SF266">
    <property type="entry name" value="HXXXD-TYPE ACYL-TRANSFERASE FAMILY PROTEIN"/>
    <property type="match status" value="1"/>
</dbReference>
<evidence type="ECO:0000313" key="5">
    <source>
        <dbReference type="Proteomes" id="UP000797356"/>
    </source>
</evidence>
<dbReference type="InterPro" id="IPR023213">
    <property type="entry name" value="CAT-like_dom_sf"/>
</dbReference>
<reference evidence="4" key="2">
    <citation type="submission" date="2019-07" db="EMBL/GenBank/DDBJ databases">
        <authorList>
            <person name="Yang Y."/>
            <person name="Bocs S."/>
            <person name="Baudouin L."/>
        </authorList>
    </citation>
    <scope>NUCLEOTIDE SEQUENCE</scope>
    <source>
        <tissue evidence="4">Spear leaf of Hainan Tall coconut</tissue>
    </source>
</reference>
<sequence length="455" mass="50029">MAGCKEYAVTVKAKERVAAVLPVQEQRLPFSNLDLLLPAVNVGVFFCYKKLPAEQNPTTFATTVSTLKTSLARALVTYHPFAGEVVTNSVGEPELLCNNRGVDFIEAYANVELQELLFYNPDESVEGKLLPKVEEGVLCVQATELKCGGLVLACTFDHRIADAYSANMFLVAWAETAASKTISLPPSFRRSLLTPRRSGSNDSSLDRLYVPVSSLPPMAPPPSPDQEAAVSRIYYIVADDIARIQVAAGGQRTKIEAFTAYLWRVLSRTARPEDKVCRMAGVVDGRSRLAPGGEMAGYFGNVLSFPYGSLGVDELKDMDLEEVAEVVHGWLRPAATEEHFRGLVDWVEALRPEPAVPRIYLRFKEGGLGCLVSSGRRFPVGEVEFGWGRAVFASYYLPLDSPTGYVMPMPSAKGNGDWVVYMHLLKSFLELLEAEEPPVFRPLTADYFLAVAKRT</sequence>
<keyword evidence="5" id="KW-1185">Reference proteome</keyword>
<evidence type="ECO:0000313" key="4">
    <source>
        <dbReference type="EMBL" id="KAG1364170.1"/>
    </source>
</evidence>
<keyword evidence="2" id="KW-0808">Transferase</keyword>
<dbReference type="GO" id="GO:0016747">
    <property type="term" value="F:acyltransferase activity, transferring groups other than amino-acyl groups"/>
    <property type="evidence" value="ECO:0007669"/>
    <property type="project" value="TreeGrafter"/>
</dbReference>
<comment type="similarity">
    <text evidence="1">Belongs to the plant acyltransferase family.</text>
</comment>
<evidence type="ECO:0000256" key="3">
    <source>
        <dbReference type="ARBA" id="ARBA00023315"/>
    </source>
</evidence>
<dbReference type="EMBL" id="CM017882">
    <property type="protein sequence ID" value="KAG1364170.1"/>
    <property type="molecule type" value="Genomic_DNA"/>
</dbReference>
<dbReference type="PANTHER" id="PTHR31642">
    <property type="entry name" value="TRICHOTHECENE 3-O-ACETYLTRANSFERASE"/>
    <property type="match status" value="1"/>
</dbReference>
<evidence type="ECO:0000256" key="1">
    <source>
        <dbReference type="ARBA" id="ARBA00009861"/>
    </source>
</evidence>
<accession>A0A8K0IQB9</accession>